<gene>
    <name evidence="6" type="ORF">BPAG_LOCUS11698</name>
</gene>
<dbReference type="InterPro" id="IPR001680">
    <property type="entry name" value="WD40_rpt"/>
</dbReference>
<dbReference type="InterPro" id="IPR015943">
    <property type="entry name" value="WD40/YVTN_repeat-like_dom_sf"/>
</dbReference>
<evidence type="ECO:0000256" key="5">
    <source>
        <dbReference type="SAM" id="Phobius"/>
    </source>
</evidence>
<dbReference type="PROSITE" id="PS50082">
    <property type="entry name" value="WD_REPEATS_2"/>
    <property type="match status" value="1"/>
</dbReference>
<dbReference type="SMART" id="SM00320">
    <property type="entry name" value="WD40"/>
    <property type="match status" value="3"/>
</dbReference>
<reference evidence="8" key="1">
    <citation type="submission" date="2016-04" db="UniProtKB">
        <authorList>
            <consortium name="WormBaseParasite"/>
        </authorList>
    </citation>
    <scope>IDENTIFICATION</scope>
</reference>
<feature type="repeat" description="WD" evidence="3">
    <location>
        <begin position="357"/>
        <end position="390"/>
    </location>
</feature>
<dbReference type="Gene3D" id="2.130.10.10">
    <property type="entry name" value="YVTN repeat-like/Quinoprotein amine dehydrogenase"/>
    <property type="match status" value="2"/>
</dbReference>
<evidence type="ECO:0000256" key="2">
    <source>
        <dbReference type="ARBA" id="ARBA00022737"/>
    </source>
</evidence>
<dbReference type="STRING" id="6280.A0A0N4TSQ2"/>
<proteinExistence type="predicted"/>
<feature type="compositionally biased region" description="Polar residues" evidence="4">
    <location>
        <begin position="480"/>
        <end position="499"/>
    </location>
</feature>
<dbReference type="Proteomes" id="UP000278627">
    <property type="component" value="Unassembled WGS sequence"/>
</dbReference>
<keyword evidence="5" id="KW-0472">Membrane</keyword>
<keyword evidence="2" id="KW-0677">Repeat</keyword>
<dbReference type="PANTHER" id="PTHR14107">
    <property type="entry name" value="WD REPEAT PROTEIN"/>
    <property type="match status" value="1"/>
</dbReference>
<dbReference type="EMBL" id="UZAD01013244">
    <property type="protein sequence ID" value="VDN92884.1"/>
    <property type="molecule type" value="Genomic_DNA"/>
</dbReference>
<keyword evidence="7" id="KW-1185">Reference proteome</keyword>
<dbReference type="PANTHER" id="PTHR14107:SF16">
    <property type="entry name" value="AT02583P"/>
    <property type="match status" value="1"/>
</dbReference>
<keyword evidence="5" id="KW-0812">Transmembrane</keyword>
<keyword evidence="5" id="KW-1133">Transmembrane helix</keyword>
<evidence type="ECO:0000256" key="4">
    <source>
        <dbReference type="SAM" id="MobiDB-lite"/>
    </source>
</evidence>
<evidence type="ECO:0000256" key="1">
    <source>
        <dbReference type="ARBA" id="ARBA00022574"/>
    </source>
</evidence>
<reference evidence="6 7" key="2">
    <citation type="submission" date="2018-11" db="EMBL/GenBank/DDBJ databases">
        <authorList>
            <consortium name="Pathogen Informatics"/>
        </authorList>
    </citation>
    <scope>NUCLEOTIDE SEQUENCE [LARGE SCALE GENOMIC DNA]</scope>
</reference>
<evidence type="ECO:0000313" key="7">
    <source>
        <dbReference type="Proteomes" id="UP000278627"/>
    </source>
</evidence>
<feature type="transmembrane region" description="Helical" evidence="5">
    <location>
        <begin position="539"/>
        <end position="557"/>
    </location>
</feature>
<feature type="region of interest" description="Disordered" evidence="4">
    <location>
        <begin position="480"/>
        <end position="515"/>
    </location>
</feature>
<organism evidence="8">
    <name type="scientific">Brugia pahangi</name>
    <name type="common">Filarial nematode worm</name>
    <dbReference type="NCBI Taxonomy" id="6280"/>
    <lineage>
        <taxon>Eukaryota</taxon>
        <taxon>Metazoa</taxon>
        <taxon>Ecdysozoa</taxon>
        <taxon>Nematoda</taxon>
        <taxon>Chromadorea</taxon>
        <taxon>Rhabditida</taxon>
        <taxon>Spirurina</taxon>
        <taxon>Spiruromorpha</taxon>
        <taxon>Filarioidea</taxon>
        <taxon>Onchocercidae</taxon>
        <taxon>Brugia</taxon>
    </lineage>
</organism>
<evidence type="ECO:0000313" key="6">
    <source>
        <dbReference type="EMBL" id="VDN92884.1"/>
    </source>
</evidence>
<name>A0A0N4TSQ2_BRUPA</name>
<accession>A0A0N4TSQ2</accession>
<dbReference type="WBParaSite" id="BPAG_0001173601-mRNA-1">
    <property type="protein sequence ID" value="BPAG_0001173601-mRNA-1"/>
    <property type="gene ID" value="BPAG_0001173601"/>
</dbReference>
<evidence type="ECO:0000256" key="3">
    <source>
        <dbReference type="PROSITE-ProRule" id="PRU00221"/>
    </source>
</evidence>
<keyword evidence="1 3" id="KW-0853">WD repeat</keyword>
<dbReference type="AlphaFoldDB" id="A0A0N4TSQ2"/>
<dbReference type="Pfam" id="PF00400">
    <property type="entry name" value="WD40"/>
    <property type="match status" value="1"/>
</dbReference>
<dbReference type="SUPFAM" id="SSF50978">
    <property type="entry name" value="WD40 repeat-like"/>
    <property type="match status" value="1"/>
</dbReference>
<sequence>MQLRLLRDRELDWDENSTFISIKRQQLMLAAGSALDSSSVQQLSTTKEDLKTHFITREGVYRQMTLSEYSRPNRVALNQGGNNVGNAPVRVSFLTIRPTASTSQQHESIENMMLNGSIPTLRNLVLDTDLEHNLDESDSPAYSESDVSTSNDRICFNVGRELYVFVYRYVNYFRGVQSAVDLNKPIDKRVYKGTYPTSHDFNQETATTTSCSLIIGFSAGQIQLIDPFRNDLQISRLYNEDRLIDKTAVTCLKWIPGQQQCFLASHSSGNAYLYNENLPCNPSPPVYQIFKQGDGYTIYTCKTKTSRNPVYRWAVGSGTLHEFAFSPSDDTKLLATVSQDGFLRIFNYHTMELLAYMKSYFGGLLCLAWSPDARYIVTGGEDDLITVYSVVEKRVVCRGQGHRSWISKVGNEVAFDPYTSCGSDTVGHSGIPVDLGSEEDLQPSNLNSNDVLFKSSAPQSVNRILINNVQFNGPSSLGDLQSTSTSVPLSSLKNSNGDSVPNVRGGMQSNVQTQPRKDSLSLLSATGGAYTNMGVTYSFVYLLFFICINNLYHIYVFRIGSVGHDTQLCLWDLTESVLRQTAPTHRTSTVISIGTDQNMVMCTNLESAKPATVDIRERPHGKEKKHKRGFSFAAKLTGSSHERWNRNHSTAVANEKDKENSAKFLGTPVCPRMEEIAIIEPLICKKIAHERLTGLIFREDCVVTACQEGFILTWARPGKVL</sequence>
<evidence type="ECO:0000313" key="8">
    <source>
        <dbReference type="WBParaSite" id="BPAG_0001173601-mRNA-1"/>
    </source>
</evidence>
<protein>
    <submittedName>
        <fullName evidence="8">WD_REPEATS_REGION domain-containing protein</fullName>
    </submittedName>
</protein>
<dbReference type="InterPro" id="IPR051362">
    <property type="entry name" value="WD_repeat_creC_regulators"/>
</dbReference>
<dbReference type="InterPro" id="IPR036322">
    <property type="entry name" value="WD40_repeat_dom_sf"/>
</dbReference>